<evidence type="ECO:0000259" key="1">
    <source>
        <dbReference type="Pfam" id="PF01568"/>
    </source>
</evidence>
<dbReference type="Gene3D" id="2.40.40.20">
    <property type="match status" value="1"/>
</dbReference>
<evidence type="ECO:0000313" key="4">
    <source>
        <dbReference type="Proteomes" id="UP000033033"/>
    </source>
</evidence>
<dbReference type="STRING" id="1434108.MSBRM_0393"/>
<name>A0A0E3LMP7_METBA</name>
<proteinExistence type="predicted"/>
<dbReference type="KEGG" id="mby:MSBRM_0642"/>
<dbReference type="InterPro" id="IPR009010">
    <property type="entry name" value="Asp_de-COase-like_dom_sf"/>
</dbReference>
<dbReference type="GO" id="GO:0043546">
    <property type="term" value="F:molybdopterin cofactor binding"/>
    <property type="evidence" value="ECO:0007669"/>
    <property type="project" value="InterPro"/>
</dbReference>
<dbReference type="EMBL" id="CP009528">
    <property type="protein sequence ID" value="AKB53640.1"/>
    <property type="molecule type" value="Genomic_DNA"/>
</dbReference>
<gene>
    <name evidence="2" type="ORF">MSBRM_0393</name>
    <name evidence="3" type="ORF">MSBRM_0642</name>
</gene>
<dbReference type="GeneID" id="24843838"/>
<dbReference type="Proteomes" id="UP000033033">
    <property type="component" value="Chromosome"/>
</dbReference>
<dbReference type="HOGENOM" id="CLU_123704_0_0_2"/>
<dbReference type="SUPFAM" id="SSF50692">
    <property type="entry name" value="ADC-like"/>
    <property type="match status" value="1"/>
</dbReference>
<dbReference type="AlphaFoldDB" id="A0A0E3LMP7"/>
<dbReference type="GO" id="GO:0016491">
    <property type="term" value="F:oxidoreductase activity"/>
    <property type="evidence" value="ECO:0007669"/>
    <property type="project" value="UniProtKB-KW"/>
</dbReference>
<dbReference type="KEGG" id="mby:MSBRM_0393"/>
<dbReference type="Pfam" id="PF01568">
    <property type="entry name" value="Molydop_binding"/>
    <property type="match status" value="1"/>
</dbReference>
<keyword evidence="2" id="KW-0560">Oxidoreductase</keyword>
<dbReference type="RefSeq" id="WP_048123192.1">
    <property type="nucleotide sequence ID" value="NZ_CP009528.1"/>
</dbReference>
<dbReference type="PIRSF" id="PIRSF015873">
    <property type="entry name" value="FwdD"/>
    <property type="match status" value="1"/>
</dbReference>
<evidence type="ECO:0000313" key="3">
    <source>
        <dbReference type="EMBL" id="AKB53640.1"/>
    </source>
</evidence>
<protein>
    <submittedName>
        <fullName evidence="2">Formylmethanofuran dehydrogenase (Molybdenum) subunit D</fullName>
        <ecNumber evidence="2">1.2.99.5</ecNumber>
    </submittedName>
</protein>
<dbReference type="PATRIC" id="fig|1434108.4.peg.456"/>
<dbReference type="EMBL" id="CP009528">
    <property type="protein sequence ID" value="AKB53391.1"/>
    <property type="molecule type" value="Genomic_DNA"/>
</dbReference>
<keyword evidence="4" id="KW-1185">Reference proteome</keyword>
<dbReference type="EC" id="1.2.99.5" evidence="2"/>
<sequence>MEVLLISGSTINEGRLAKGGDKFTDEYTMECASCWISPVDFSSLCAPEKVKVTSHNGKHSIVVYTKCTDAVQPGQVFMPRAIWSNVIIDPDTLSTGSPLYKGAPVIIEPTDEEVLSAEDVVLKVYIGGQ</sequence>
<accession>A0A0E3LMP7</accession>
<evidence type="ECO:0000313" key="2">
    <source>
        <dbReference type="EMBL" id="AKB53391.1"/>
    </source>
</evidence>
<feature type="domain" description="Molybdopterin dinucleotide-binding" evidence="1">
    <location>
        <begin position="5"/>
        <end position="103"/>
    </location>
</feature>
<reference evidence="2 4" key="1">
    <citation type="submission" date="2014-07" db="EMBL/GenBank/DDBJ databases">
        <title>Methanogenic archaea and the global carbon cycle.</title>
        <authorList>
            <person name="Henriksen J.R."/>
            <person name="Luke J."/>
            <person name="Reinhart S."/>
            <person name="Benedict M.N."/>
            <person name="Youngblut N.D."/>
            <person name="Metcalf M.E."/>
            <person name="Whitaker R.J."/>
            <person name="Metcalf W.W."/>
        </authorList>
    </citation>
    <scope>NUCLEOTIDE SEQUENCE [LARGE SCALE GENOMIC DNA]</scope>
    <source>
        <strain evidence="2 4">MS</strain>
    </source>
</reference>
<dbReference type="InterPro" id="IPR006657">
    <property type="entry name" value="MoPterin_dinucl-bd_dom"/>
</dbReference>
<dbReference type="InterPro" id="IPR012040">
    <property type="entry name" value="Formylmethanofuran_DH_dsu"/>
</dbReference>
<organism evidence="2 4">
    <name type="scientific">Methanosarcina barkeri MS</name>
    <dbReference type="NCBI Taxonomy" id="1434108"/>
    <lineage>
        <taxon>Archaea</taxon>
        <taxon>Methanobacteriati</taxon>
        <taxon>Methanobacteriota</taxon>
        <taxon>Stenosarchaea group</taxon>
        <taxon>Methanomicrobia</taxon>
        <taxon>Methanosarcinales</taxon>
        <taxon>Methanosarcinaceae</taxon>
        <taxon>Methanosarcina</taxon>
    </lineage>
</organism>